<keyword evidence="2" id="KW-1185">Reference proteome</keyword>
<evidence type="ECO:0000313" key="1">
    <source>
        <dbReference type="EMBL" id="GAA4771854.1"/>
    </source>
</evidence>
<organism evidence="1 2">
    <name type="scientific">Microbacterium gilvum</name>
    <dbReference type="NCBI Taxonomy" id="1336204"/>
    <lineage>
        <taxon>Bacteria</taxon>
        <taxon>Bacillati</taxon>
        <taxon>Actinomycetota</taxon>
        <taxon>Actinomycetes</taxon>
        <taxon>Micrococcales</taxon>
        <taxon>Microbacteriaceae</taxon>
        <taxon>Microbacterium</taxon>
    </lineage>
</organism>
<name>A0ABP9A1N8_9MICO</name>
<proteinExistence type="predicted"/>
<dbReference type="Proteomes" id="UP001501645">
    <property type="component" value="Unassembled WGS sequence"/>
</dbReference>
<protein>
    <submittedName>
        <fullName evidence="1">Uncharacterized protein</fullName>
    </submittedName>
</protein>
<dbReference type="EMBL" id="BAABKO010000002">
    <property type="protein sequence ID" value="GAA4771854.1"/>
    <property type="molecule type" value="Genomic_DNA"/>
</dbReference>
<reference evidence="2" key="1">
    <citation type="journal article" date="2019" name="Int. J. Syst. Evol. Microbiol.">
        <title>The Global Catalogue of Microorganisms (GCM) 10K type strain sequencing project: providing services to taxonomists for standard genome sequencing and annotation.</title>
        <authorList>
            <consortium name="The Broad Institute Genomics Platform"/>
            <consortium name="The Broad Institute Genome Sequencing Center for Infectious Disease"/>
            <person name="Wu L."/>
            <person name="Ma J."/>
        </authorList>
    </citation>
    <scope>NUCLEOTIDE SEQUENCE [LARGE SCALE GENOMIC DNA]</scope>
    <source>
        <strain evidence="2">JCM 18537</strain>
    </source>
</reference>
<dbReference type="RefSeq" id="WP_345437651.1">
    <property type="nucleotide sequence ID" value="NZ_BAABKO010000002.1"/>
</dbReference>
<sequence>MSQPEAHKHAERAETLARMAKNQAQDPALRDLAHAVQELSAALKELTARPIR</sequence>
<comment type="caution">
    <text evidence="1">The sequence shown here is derived from an EMBL/GenBank/DDBJ whole genome shotgun (WGS) entry which is preliminary data.</text>
</comment>
<accession>A0ABP9A1N8</accession>
<evidence type="ECO:0000313" key="2">
    <source>
        <dbReference type="Proteomes" id="UP001501645"/>
    </source>
</evidence>
<gene>
    <name evidence="1" type="ORF">GCM10023351_14960</name>
</gene>